<evidence type="ECO:0000259" key="9">
    <source>
        <dbReference type="Pfam" id="PF12704"/>
    </source>
</evidence>
<keyword evidence="2" id="KW-1003">Cell membrane</keyword>
<evidence type="ECO:0000259" key="8">
    <source>
        <dbReference type="Pfam" id="PF02687"/>
    </source>
</evidence>
<keyword evidence="5 7" id="KW-0472">Membrane</keyword>
<dbReference type="STRING" id="1121925.SAMN02746011_00831"/>
<dbReference type="InterPro" id="IPR003838">
    <property type="entry name" value="ABC3_permease_C"/>
</dbReference>
<name>A0A1T4KRN1_9LACT</name>
<protein>
    <submittedName>
        <fullName evidence="10">Putative ABC transport system permease protein</fullName>
    </submittedName>
</protein>
<dbReference type="OrthoDB" id="9770036at2"/>
<feature type="transmembrane region" description="Helical" evidence="7">
    <location>
        <begin position="21"/>
        <end position="42"/>
    </location>
</feature>
<feature type="transmembrane region" description="Helical" evidence="7">
    <location>
        <begin position="337"/>
        <end position="363"/>
    </location>
</feature>
<keyword evidence="3 7" id="KW-0812">Transmembrane</keyword>
<feature type="domain" description="ABC3 transporter permease C-terminal" evidence="8">
    <location>
        <begin position="292"/>
        <end position="404"/>
    </location>
</feature>
<dbReference type="GO" id="GO:0005886">
    <property type="term" value="C:plasma membrane"/>
    <property type="evidence" value="ECO:0007669"/>
    <property type="project" value="UniProtKB-SubCell"/>
</dbReference>
<keyword evidence="4 7" id="KW-1133">Transmembrane helix</keyword>
<dbReference type="EMBL" id="FUWO01000005">
    <property type="protein sequence ID" value="SJZ45099.1"/>
    <property type="molecule type" value="Genomic_DNA"/>
</dbReference>
<dbReference type="GO" id="GO:0022857">
    <property type="term" value="F:transmembrane transporter activity"/>
    <property type="evidence" value="ECO:0007669"/>
    <property type="project" value="TreeGrafter"/>
</dbReference>
<evidence type="ECO:0000256" key="4">
    <source>
        <dbReference type="ARBA" id="ARBA00022989"/>
    </source>
</evidence>
<feature type="transmembrane region" description="Helical" evidence="7">
    <location>
        <begin position="285"/>
        <end position="310"/>
    </location>
</feature>
<dbReference type="Proteomes" id="UP000189941">
    <property type="component" value="Unassembled WGS sequence"/>
</dbReference>
<evidence type="ECO:0000256" key="6">
    <source>
        <dbReference type="ARBA" id="ARBA00038076"/>
    </source>
</evidence>
<keyword evidence="11" id="KW-1185">Reference proteome</keyword>
<dbReference type="PANTHER" id="PTHR30572:SF4">
    <property type="entry name" value="ABC TRANSPORTER PERMEASE YTRF"/>
    <property type="match status" value="1"/>
</dbReference>
<evidence type="ECO:0000256" key="5">
    <source>
        <dbReference type="ARBA" id="ARBA00023136"/>
    </source>
</evidence>
<reference evidence="11" key="1">
    <citation type="submission" date="2017-02" db="EMBL/GenBank/DDBJ databases">
        <authorList>
            <person name="Varghese N."/>
            <person name="Submissions S."/>
        </authorList>
    </citation>
    <scope>NUCLEOTIDE SEQUENCE [LARGE SCALE GENOMIC DNA]</scope>
    <source>
        <strain evidence="11">DSM 15739</strain>
    </source>
</reference>
<proteinExistence type="inferred from homology"/>
<dbReference type="Pfam" id="PF02687">
    <property type="entry name" value="FtsX"/>
    <property type="match status" value="1"/>
</dbReference>
<evidence type="ECO:0000256" key="3">
    <source>
        <dbReference type="ARBA" id="ARBA00022692"/>
    </source>
</evidence>
<evidence type="ECO:0000313" key="11">
    <source>
        <dbReference type="Proteomes" id="UP000189941"/>
    </source>
</evidence>
<dbReference type="AlphaFoldDB" id="A0A1T4KRN1"/>
<comment type="similarity">
    <text evidence="6">Belongs to the ABC-4 integral membrane protein family.</text>
</comment>
<evidence type="ECO:0000256" key="7">
    <source>
        <dbReference type="SAM" id="Phobius"/>
    </source>
</evidence>
<accession>A0A1T4KRN1</accession>
<dbReference type="InterPro" id="IPR025857">
    <property type="entry name" value="MacB_PCD"/>
</dbReference>
<feature type="domain" description="MacB-like periplasmic core" evidence="9">
    <location>
        <begin position="21"/>
        <end position="221"/>
    </location>
</feature>
<dbReference type="Pfam" id="PF12704">
    <property type="entry name" value="MacB_PCD"/>
    <property type="match status" value="1"/>
</dbReference>
<evidence type="ECO:0000313" key="10">
    <source>
        <dbReference type="EMBL" id="SJZ45099.1"/>
    </source>
</evidence>
<comment type="subcellular location">
    <subcellularLocation>
        <location evidence="1">Cell membrane</location>
        <topology evidence="1">Multi-pass membrane protein</topology>
    </subcellularLocation>
</comment>
<gene>
    <name evidence="10" type="ORF">SAMN02746011_00831</name>
</gene>
<organism evidence="10 11">
    <name type="scientific">Globicatella sulfidifaciens DSM 15739</name>
    <dbReference type="NCBI Taxonomy" id="1121925"/>
    <lineage>
        <taxon>Bacteria</taxon>
        <taxon>Bacillati</taxon>
        <taxon>Bacillota</taxon>
        <taxon>Bacilli</taxon>
        <taxon>Lactobacillales</taxon>
        <taxon>Aerococcaceae</taxon>
        <taxon>Globicatella</taxon>
    </lineage>
</organism>
<dbReference type="InterPro" id="IPR050250">
    <property type="entry name" value="Macrolide_Exporter_MacB"/>
</dbReference>
<evidence type="ECO:0000256" key="1">
    <source>
        <dbReference type="ARBA" id="ARBA00004651"/>
    </source>
</evidence>
<sequence>MRMSEIFKSSLSTLKMNGRRTFLTMIGIIIGIAAVITILSLGNGFRKKTLDELAQDSKGRPSQMFHFNVSNMDADWSKLDPFDTNTLDGIRQIPGVDEVVPSSDDEDSVNYATLDFANKESKTYGTKYLDVTNQQILYGRNLYDFDSKAAKRNVIIDDIVASDIFENPEKAIHQSIKIDGTSYMIVGVYATELTVKEIEDIQNYGFGGSDAPQVIIPRGTNKLLNPNANMDFSIKAFYKPDSNVSGISRKISDYLKENGSEKDNGTYEYFDMSEMMESIGQQVSMVTYFIGAVAGISLFIAGVGVMNMMYISVSERTKEIGIRRSLGATQNSIQWQFLLEGISITTLGGLIGYLFGVGIAIIAGNFLPFKALIDVPTALISVSISVLIGISFSVFPARAAARKNVVEILR</sequence>
<feature type="transmembrane region" description="Helical" evidence="7">
    <location>
        <begin position="375"/>
        <end position="395"/>
    </location>
</feature>
<evidence type="ECO:0000256" key="2">
    <source>
        <dbReference type="ARBA" id="ARBA00022475"/>
    </source>
</evidence>
<dbReference type="PANTHER" id="PTHR30572">
    <property type="entry name" value="MEMBRANE COMPONENT OF TRANSPORTER-RELATED"/>
    <property type="match status" value="1"/>
</dbReference>